<dbReference type="EMBL" id="KV928063">
    <property type="protein sequence ID" value="PIO34242.1"/>
    <property type="molecule type" value="Genomic_DNA"/>
</dbReference>
<evidence type="ECO:0000256" key="5">
    <source>
        <dbReference type="RuleBase" id="RU003762"/>
    </source>
</evidence>
<dbReference type="GO" id="GO:0009897">
    <property type="term" value="C:external side of plasma membrane"/>
    <property type="evidence" value="ECO:0007669"/>
    <property type="project" value="TreeGrafter"/>
</dbReference>
<sequence length="262" mass="28027">MLGAVGAYNWNGTVVMMKSDDVVTPGNSSFHTGREDRNEPLAAYLGYTVTSASGKGGEIYIAGQPRYNHTGQVILYKMHGRDINVIGTLNGEQIGSYFGSVLTTVDIDGDDVSDILLVGAPMFMGAEKQEQGKVYVYSIQEETFKHEMSLEPMNQTCKQEAENEPCGARFGTAIAAVTDLNLDGYNDVAIGAPLEGDHRGAVYIYHGSAKTIKSDYAQRIPSGGDGKKVKFFGQSIDGKMDLNGDGLTDVTIGGLGGASLFW</sequence>
<keyword evidence="5" id="KW-0130">Cell adhesion</keyword>
<accession>A0A2G9S272</accession>
<dbReference type="PROSITE" id="PS51470">
    <property type="entry name" value="FG_GAP"/>
    <property type="match status" value="3"/>
</dbReference>
<dbReference type="Pfam" id="PF01839">
    <property type="entry name" value="FG-GAP"/>
    <property type="match status" value="2"/>
</dbReference>
<comment type="similarity">
    <text evidence="5">Belongs to the integrin alpha chain family.</text>
</comment>
<dbReference type="AlphaFoldDB" id="A0A2G9S272"/>
<dbReference type="GO" id="GO:0007160">
    <property type="term" value="P:cell-matrix adhesion"/>
    <property type="evidence" value="ECO:0007669"/>
    <property type="project" value="TreeGrafter"/>
</dbReference>
<feature type="repeat" description="FG-GAP" evidence="4">
    <location>
        <begin position="218"/>
        <end position="262"/>
    </location>
</feature>
<reference evidence="7" key="1">
    <citation type="journal article" date="2017" name="Nat. Commun.">
        <title>The North American bullfrog draft genome provides insight into hormonal regulation of long noncoding RNA.</title>
        <authorList>
            <person name="Hammond S.A."/>
            <person name="Warren R.L."/>
            <person name="Vandervalk B.P."/>
            <person name="Kucuk E."/>
            <person name="Khan H."/>
            <person name="Gibb E.A."/>
            <person name="Pandoh P."/>
            <person name="Kirk H."/>
            <person name="Zhao Y."/>
            <person name="Jones M."/>
            <person name="Mungall A.J."/>
            <person name="Coope R."/>
            <person name="Pleasance S."/>
            <person name="Moore R.A."/>
            <person name="Holt R.A."/>
            <person name="Round J.M."/>
            <person name="Ohora S."/>
            <person name="Walle B.V."/>
            <person name="Veldhoen N."/>
            <person name="Helbing C.C."/>
            <person name="Birol I."/>
        </authorList>
    </citation>
    <scope>NUCLEOTIDE SEQUENCE [LARGE SCALE GENOMIC DNA]</scope>
</reference>
<dbReference type="PANTHER" id="PTHR23220:SF22">
    <property type="entry name" value="INTEGRIN ALPHA-1"/>
    <property type="match status" value="1"/>
</dbReference>
<dbReference type="Proteomes" id="UP000228934">
    <property type="component" value="Unassembled WGS sequence"/>
</dbReference>
<evidence type="ECO:0000313" key="6">
    <source>
        <dbReference type="EMBL" id="PIO34242.1"/>
    </source>
</evidence>
<feature type="repeat" description="FG-GAP" evidence="4">
    <location>
        <begin position="84"/>
        <end position="146"/>
    </location>
</feature>
<dbReference type="InterPro" id="IPR028994">
    <property type="entry name" value="Integrin_alpha_N"/>
</dbReference>
<keyword evidence="1" id="KW-0732">Signal</keyword>
<proteinExistence type="inferred from homology"/>
<dbReference type="Gene3D" id="2.130.10.130">
    <property type="entry name" value="Integrin alpha, N-terminal"/>
    <property type="match status" value="1"/>
</dbReference>
<keyword evidence="5" id="KW-0675">Receptor</keyword>
<evidence type="ECO:0000256" key="2">
    <source>
        <dbReference type="ARBA" id="ARBA00022737"/>
    </source>
</evidence>
<dbReference type="InterPro" id="IPR000413">
    <property type="entry name" value="Integrin_alpha"/>
</dbReference>
<evidence type="ECO:0000256" key="3">
    <source>
        <dbReference type="ARBA" id="ARBA00023180"/>
    </source>
</evidence>
<dbReference type="GO" id="GO:0098609">
    <property type="term" value="P:cell-cell adhesion"/>
    <property type="evidence" value="ECO:0007669"/>
    <property type="project" value="TreeGrafter"/>
</dbReference>
<dbReference type="GO" id="GO:0033627">
    <property type="term" value="P:cell adhesion mediated by integrin"/>
    <property type="evidence" value="ECO:0007669"/>
    <property type="project" value="TreeGrafter"/>
</dbReference>
<keyword evidence="5" id="KW-0401">Integrin</keyword>
<dbReference type="PRINTS" id="PR01185">
    <property type="entry name" value="INTEGRINA"/>
</dbReference>
<dbReference type="InterPro" id="IPR013519">
    <property type="entry name" value="Int_alpha_beta-p"/>
</dbReference>
<keyword evidence="3" id="KW-0325">Glycoprotein</keyword>
<comment type="subcellular location">
    <subcellularLocation>
        <location evidence="5">Membrane</location>
        <topology evidence="5">Single-pass type I membrane protein</topology>
    </subcellularLocation>
</comment>
<dbReference type="PANTHER" id="PTHR23220">
    <property type="entry name" value="INTEGRIN ALPHA"/>
    <property type="match status" value="1"/>
</dbReference>
<protein>
    <recommendedName>
        <fullName evidence="8">Integrin alpha-2 domain-containing protein</fullName>
    </recommendedName>
</protein>
<dbReference type="GO" id="GO:0008305">
    <property type="term" value="C:integrin complex"/>
    <property type="evidence" value="ECO:0007669"/>
    <property type="project" value="InterPro"/>
</dbReference>
<keyword evidence="2" id="KW-0677">Repeat</keyword>
<name>A0A2G9S272_AQUCT</name>
<evidence type="ECO:0008006" key="8">
    <source>
        <dbReference type="Google" id="ProtNLM"/>
    </source>
</evidence>
<organism evidence="6 7">
    <name type="scientific">Aquarana catesbeiana</name>
    <name type="common">American bullfrog</name>
    <name type="synonym">Rana catesbeiana</name>
    <dbReference type="NCBI Taxonomy" id="8400"/>
    <lineage>
        <taxon>Eukaryota</taxon>
        <taxon>Metazoa</taxon>
        <taxon>Chordata</taxon>
        <taxon>Craniata</taxon>
        <taxon>Vertebrata</taxon>
        <taxon>Euteleostomi</taxon>
        <taxon>Amphibia</taxon>
        <taxon>Batrachia</taxon>
        <taxon>Anura</taxon>
        <taxon>Neobatrachia</taxon>
        <taxon>Ranoidea</taxon>
        <taxon>Ranidae</taxon>
        <taxon>Aquarana</taxon>
    </lineage>
</organism>
<dbReference type="SMART" id="SM00191">
    <property type="entry name" value="Int_alpha"/>
    <property type="match status" value="3"/>
</dbReference>
<dbReference type="GO" id="GO:0005178">
    <property type="term" value="F:integrin binding"/>
    <property type="evidence" value="ECO:0007669"/>
    <property type="project" value="TreeGrafter"/>
</dbReference>
<evidence type="ECO:0000313" key="7">
    <source>
        <dbReference type="Proteomes" id="UP000228934"/>
    </source>
</evidence>
<dbReference type="GO" id="GO:0007229">
    <property type="term" value="P:integrin-mediated signaling pathway"/>
    <property type="evidence" value="ECO:0007669"/>
    <property type="project" value="UniProtKB-KW"/>
</dbReference>
<dbReference type="SUPFAM" id="SSF69318">
    <property type="entry name" value="Integrin alpha N-terminal domain"/>
    <property type="match status" value="1"/>
</dbReference>
<keyword evidence="7" id="KW-1185">Reference proteome</keyword>
<dbReference type="InterPro" id="IPR013517">
    <property type="entry name" value="FG-GAP"/>
</dbReference>
<evidence type="ECO:0000256" key="4">
    <source>
        <dbReference type="PROSITE-ProRule" id="PRU00803"/>
    </source>
</evidence>
<dbReference type="OrthoDB" id="5317514at2759"/>
<evidence type="ECO:0000256" key="1">
    <source>
        <dbReference type="ARBA" id="ARBA00022729"/>
    </source>
</evidence>
<feature type="repeat" description="FG-GAP" evidence="4">
    <location>
        <begin position="156"/>
        <end position="214"/>
    </location>
</feature>
<gene>
    <name evidence="6" type="ORF">AB205_0139510</name>
</gene>